<comment type="similarity">
    <text evidence="2">Belongs to the FliN/MopA/SpaO family.</text>
</comment>
<comment type="subcellular location">
    <subcellularLocation>
        <location evidence="1">Cell membrane</location>
        <topology evidence="1">Peripheral membrane protein</topology>
        <orientation evidence="1">Cytoplasmic side</orientation>
    </subcellularLocation>
</comment>
<evidence type="ECO:0000256" key="1">
    <source>
        <dbReference type="ARBA" id="ARBA00004413"/>
    </source>
</evidence>
<feature type="domain" description="CheC-like protein" evidence="8">
    <location>
        <begin position="35"/>
        <end position="70"/>
    </location>
</feature>
<gene>
    <name evidence="9" type="primary">fliY</name>
    <name evidence="9" type="ORF">HZI73_13480</name>
</gene>
<keyword evidence="5" id="KW-0283">Flagellar rotation</keyword>
<evidence type="ECO:0000256" key="5">
    <source>
        <dbReference type="ARBA" id="ARBA00022779"/>
    </source>
</evidence>
<dbReference type="GO" id="GO:0016787">
    <property type="term" value="F:hydrolase activity"/>
    <property type="evidence" value="ECO:0007669"/>
    <property type="project" value="InterPro"/>
</dbReference>
<evidence type="ECO:0000256" key="6">
    <source>
        <dbReference type="ARBA" id="ARBA00023136"/>
    </source>
</evidence>
<dbReference type="InterPro" id="IPR012826">
    <property type="entry name" value="FliN"/>
</dbReference>
<dbReference type="GO" id="GO:0003774">
    <property type="term" value="F:cytoskeletal motor activity"/>
    <property type="evidence" value="ECO:0007669"/>
    <property type="project" value="InterPro"/>
</dbReference>
<dbReference type="InterPro" id="IPR001543">
    <property type="entry name" value="FliN-like_C"/>
</dbReference>
<organism evidence="9 10">
    <name type="scientific">Vallitalea pronyensis</name>
    <dbReference type="NCBI Taxonomy" id="1348613"/>
    <lineage>
        <taxon>Bacteria</taxon>
        <taxon>Bacillati</taxon>
        <taxon>Bacillota</taxon>
        <taxon>Clostridia</taxon>
        <taxon>Lachnospirales</taxon>
        <taxon>Vallitaleaceae</taxon>
        <taxon>Vallitalea</taxon>
    </lineage>
</organism>
<protein>
    <submittedName>
        <fullName evidence="9">Flagellar motor switch phosphatase FliY</fullName>
    </submittedName>
</protein>
<dbReference type="InterPro" id="IPR001172">
    <property type="entry name" value="FliN_T3SS_HrcQb"/>
</dbReference>
<evidence type="ECO:0000259" key="8">
    <source>
        <dbReference type="Pfam" id="PF04509"/>
    </source>
</evidence>
<dbReference type="SUPFAM" id="SSF101801">
    <property type="entry name" value="Surface presentation of antigens (SPOA)"/>
    <property type="match status" value="1"/>
</dbReference>
<dbReference type="RefSeq" id="WP_212693918.1">
    <property type="nucleotide sequence ID" value="NZ_CP058649.1"/>
</dbReference>
<dbReference type="InterPro" id="IPR051469">
    <property type="entry name" value="FliN/MopA/SpaO"/>
</dbReference>
<keyword evidence="6" id="KW-0472">Membrane</keyword>
<feature type="domain" description="Flagellar motor switch protein FliN-like C-terminal" evidence="7">
    <location>
        <begin position="309"/>
        <end position="379"/>
    </location>
</feature>
<sequence length="388" mass="43038">MDEMLSQEEINALLKGLDDTDSSSDDASKQIGEVEKDAIGEISNISMGTAATTLFSLVNHKVVITTPQVSVCNWEKLSQDFVKPCVAIQIVYKEGLEGTNLLMLHEDDVKIIADLMMGGEGNNTDLELTDLHLSAISEAMNQMIGSAATSMSSMFGKKIDINPPSSNIIDFNMDENEEFIEFLNKDFLKVSFKMQIGDLVDSEMMQLYPIDFAKEISDNFMASREAEESIEEVVAAQASTPQPEQVQQQAPRMDIPDQMPNQMPNFNQMAGNNMYNNSGNQFRNIDVQQAQFQNFDFNAVIQQKENIDLIMDVPLEVTVELGRTSKPIKEILEFAPGTIIELKKLAGEPIDVLVNGKNVAKGEVVVIDENFAIRITEIIKNSGHSLIN</sequence>
<dbReference type="SUPFAM" id="SSF103039">
    <property type="entry name" value="CheC-like"/>
    <property type="match status" value="1"/>
</dbReference>
<dbReference type="InterPro" id="IPR028976">
    <property type="entry name" value="CheC-like_sf"/>
</dbReference>
<proteinExistence type="inferred from homology"/>
<evidence type="ECO:0000256" key="4">
    <source>
        <dbReference type="ARBA" id="ARBA00022500"/>
    </source>
</evidence>
<dbReference type="InterPro" id="IPR036429">
    <property type="entry name" value="SpoA-like_sf"/>
</dbReference>
<dbReference type="GO" id="GO:0006935">
    <property type="term" value="P:chemotaxis"/>
    <property type="evidence" value="ECO:0007669"/>
    <property type="project" value="UniProtKB-KW"/>
</dbReference>
<dbReference type="GO" id="GO:0005886">
    <property type="term" value="C:plasma membrane"/>
    <property type="evidence" value="ECO:0007669"/>
    <property type="project" value="UniProtKB-SubCell"/>
</dbReference>
<dbReference type="EMBL" id="CP058649">
    <property type="protein sequence ID" value="QUI23238.1"/>
    <property type="molecule type" value="Genomic_DNA"/>
</dbReference>
<accession>A0A8J8ML09</accession>
<dbReference type="NCBIfam" id="TIGR02480">
    <property type="entry name" value="fliN"/>
    <property type="match status" value="1"/>
</dbReference>
<name>A0A8J8ML09_9FIRM</name>
<keyword evidence="9" id="KW-0282">Flagellum</keyword>
<dbReference type="PANTHER" id="PTHR43484:SF1">
    <property type="entry name" value="FLAGELLAR MOTOR SWITCH PROTEIN FLIN"/>
    <property type="match status" value="1"/>
</dbReference>
<dbReference type="KEGG" id="vpy:HZI73_13480"/>
<dbReference type="Pfam" id="PF01052">
    <property type="entry name" value="FliMN_C"/>
    <property type="match status" value="1"/>
</dbReference>
<evidence type="ECO:0000313" key="10">
    <source>
        <dbReference type="Proteomes" id="UP000683246"/>
    </source>
</evidence>
<reference evidence="9" key="1">
    <citation type="submission" date="2020-07" db="EMBL/GenBank/DDBJ databases">
        <title>Vallitalea pronyensis genome.</title>
        <authorList>
            <person name="Postec A."/>
        </authorList>
    </citation>
    <scope>NUCLEOTIDE SEQUENCE</scope>
    <source>
        <strain evidence="9">FatNI3</strain>
    </source>
</reference>
<dbReference type="AlphaFoldDB" id="A0A8J8ML09"/>
<dbReference type="Gene3D" id="3.40.1550.10">
    <property type="entry name" value="CheC-like"/>
    <property type="match status" value="1"/>
</dbReference>
<feature type="domain" description="CheC-like protein" evidence="8">
    <location>
        <begin position="131"/>
        <end position="167"/>
    </location>
</feature>
<evidence type="ECO:0000259" key="7">
    <source>
        <dbReference type="Pfam" id="PF01052"/>
    </source>
</evidence>
<keyword evidence="3" id="KW-1003">Cell membrane</keyword>
<dbReference type="PRINTS" id="PR00956">
    <property type="entry name" value="FLGMOTORFLIN"/>
</dbReference>
<dbReference type="GO" id="GO:0009425">
    <property type="term" value="C:bacterial-type flagellum basal body"/>
    <property type="evidence" value="ECO:0007669"/>
    <property type="project" value="InterPro"/>
</dbReference>
<evidence type="ECO:0000313" key="9">
    <source>
        <dbReference type="EMBL" id="QUI23238.1"/>
    </source>
</evidence>
<dbReference type="Pfam" id="PF04509">
    <property type="entry name" value="CheC"/>
    <property type="match status" value="2"/>
</dbReference>
<keyword evidence="4" id="KW-0145">Chemotaxis</keyword>
<dbReference type="GO" id="GO:0071973">
    <property type="term" value="P:bacterial-type flagellum-dependent cell motility"/>
    <property type="evidence" value="ECO:0007669"/>
    <property type="project" value="InterPro"/>
</dbReference>
<dbReference type="PANTHER" id="PTHR43484">
    <property type="match status" value="1"/>
</dbReference>
<keyword evidence="10" id="KW-1185">Reference proteome</keyword>
<dbReference type="Proteomes" id="UP000683246">
    <property type="component" value="Chromosome"/>
</dbReference>
<dbReference type="NCBIfam" id="NF005995">
    <property type="entry name" value="PRK08119.1"/>
    <property type="match status" value="1"/>
</dbReference>
<evidence type="ECO:0000256" key="3">
    <source>
        <dbReference type="ARBA" id="ARBA00022475"/>
    </source>
</evidence>
<keyword evidence="9" id="KW-0969">Cilium</keyword>
<keyword evidence="9" id="KW-0966">Cell projection</keyword>
<evidence type="ECO:0000256" key="2">
    <source>
        <dbReference type="ARBA" id="ARBA00009226"/>
    </source>
</evidence>
<dbReference type="Gene3D" id="2.30.330.10">
    <property type="entry name" value="SpoA-like"/>
    <property type="match status" value="1"/>
</dbReference>
<dbReference type="InterPro" id="IPR007597">
    <property type="entry name" value="CheC"/>
</dbReference>
<dbReference type="CDD" id="cd17907">
    <property type="entry name" value="FliY_FliN-Y"/>
    <property type="match status" value="1"/>
</dbReference>